<dbReference type="PANTHER" id="PTHR33116">
    <property type="entry name" value="REVERSE TRANSCRIPTASE ZINC-BINDING DOMAIN-CONTAINING PROTEIN-RELATED-RELATED"/>
    <property type="match status" value="1"/>
</dbReference>
<dbReference type="AlphaFoldDB" id="A0A7J6F461"/>
<evidence type="ECO:0000313" key="3">
    <source>
        <dbReference type="EMBL" id="KAF4365445.1"/>
    </source>
</evidence>
<dbReference type="Pfam" id="PF13456">
    <property type="entry name" value="RVT_3"/>
    <property type="match status" value="1"/>
</dbReference>
<reference evidence="3 4" key="1">
    <citation type="journal article" date="2020" name="bioRxiv">
        <title>Sequence and annotation of 42 cannabis genomes reveals extensive copy number variation in cannabinoid synthesis and pathogen resistance genes.</title>
        <authorList>
            <person name="Mckernan K.J."/>
            <person name="Helbert Y."/>
            <person name="Kane L.T."/>
            <person name="Ebling H."/>
            <person name="Zhang L."/>
            <person name="Liu B."/>
            <person name="Eaton Z."/>
            <person name="Mclaughlin S."/>
            <person name="Kingan S."/>
            <person name="Baybayan P."/>
            <person name="Concepcion G."/>
            <person name="Jordan M."/>
            <person name="Riva A."/>
            <person name="Barbazuk W."/>
            <person name="Harkins T."/>
        </authorList>
    </citation>
    <scope>NUCLEOTIDE SEQUENCE [LARGE SCALE GENOMIC DNA]</scope>
    <source>
        <strain evidence="4">cv. Jamaican Lion 4</strain>
        <tissue evidence="3">Leaf</tissue>
    </source>
</reference>
<dbReference type="EMBL" id="JAATIP010000159">
    <property type="protein sequence ID" value="KAF4365445.1"/>
    <property type="molecule type" value="Genomic_DNA"/>
</dbReference>
<proteinExistence type="predicted"/>
<evidence type="ECO:0000259" key="2">
    <source>
        <dbReference type="Pfam" id="PF13966"/>
    </source>
</evidence>
<dbReference type="GO" id="GO:0003676">
    <property type="term" value="F:nucleic acid binding"/>
    <property type="evidence" value="ECO:0007669"/>
    <property type="project" value="InterPro"/>
</dbReference>
<feature type="domain" description="Reverse transcriptase zinc-binding" evidence="2">
    <location>
        <begin position="343"/>
        <end position="412"/>
    </location>
</feature>
<organism evidence="3 4">
    <name type="scientific">Cannabis sativa</name>
    <name type="common">Hemp</name>
    <name type="synonym">Marijuana</name>
    <dbReference type="NCBI Taxonomy" id="3483"/>
    <lineage>
        <taxon>Eukaryota</taxon>
        <taxon>Viridiplantae</taxon>
        <taxon>Streptophyta</taxon>
        <taxon>Embryophyta</taxon>
        <taxon>Tracheophyta</taxon>
        <taxon>Spermatophyta</taxon>
        <taxon>Magnoliopsida</taxon>
        <taxon>eudicotyledons</taxon>
        <taxon>Gunneridae</taxon>
        <taxon>Pentapetalae</taxon>
        <taxon>rosids</taxon>
        <taxon>fabids</taxon>
        <taxon>Rosales</taxon>
        <taxon>Cannabaceae</taxon>
        <taxon>Cannabis</taxon>
    </lineage>
</organism>
<protein>
    <recommendedName>
        <fullName evidence="5">RNase H type-1 domain-containing protein</fullName>
    </recommendedName>
</protein>
<dbReference type="PANTHER" id="PTHR33116:SF86">
    <property type="entry name" value="REVERSE TRANSCRIPTASE DOMAIN-CONTAINING PROTEIN"/>
    <property type="match status" value="1"/>
</dbReference>
<gene>
    <name evidence="3" type="ORF">F8388_012810</name>
</gene>
<name>A0A7J6F461_CANSA</name>
<sequence>MVVEVLHGTDAEGECGPSTGPFVVDKGKGIAEVDNEKIKHLTMVFKASLDPKAQPAHKASRPIRSLGKTFYSLTGSGKNNATLSGPVEDHGEGPECVECSGLRSLPNKISSRLEGWRANLLSQAARMTLIKSVLASVPIYTMSVFLLPRKITNRIDASLRRFWWTGSSKEGRYLSLKAWDSLCKPKACGGLGFRRARDINFSLISKLGWLLISDGNSLWTTVVNAKYCQVEGFFSTPRPSKASLVVRGIWATRDFIRQNSIWIIGQDSEVNVWDYHWSCGNGIQYDAGVLNPKIKGIDLSGWDRRRLSAYFTPEATNSLISVDRRLLADSDSVYWKSSSDGKFSLKVAYWDLNKERVAEKDEMCSLIWKSKLHERLKLFLWKLCCDVLPFGSRLQSIFGKTPDPCMLCGQSEGDDDLGSVEKVRWGLPRLGRIKGYVDFAKSDEEGAVAAVFFDPSGSVLAFGAKKVSASSVLQGELEAMRFGVDLATRLHLGGLCILSDNLHLVQSVKAKSCPFWNLHLAFFSLVGALHSGG</sequence>
<dbReference type="Proteomes" id="UP000525078">
    <property type="component" value="Unassembled WGS sequence"/>
</dbReference>
<evidence type="ECO:0000259" key="1">
    <source>
        <dbReference type="Pfam" id="PF13456"/>
    </source>
</evidence>
<evidence type="ECO:0000313" key="4">
    <source>
        <dbReference type="Proteomes" id="UP000525078"/>
    </source>
</evidence>
<comment type="caution">
    <text evidence="3">The sequence shown here is derived from an EMBL/GenBank/DDBJ whole genome shotgun (WGS) entry which is preliminary data.</text>
</comment>
<evidence type="ECO:0008006" key="5">
    <source>
        <dbReference type="Google" id="ProtNLM"/>
    </source>
</evidence>
<accession>A0A7J6F461</accession>
<dbReference type="InterPro" id="IPR026960">
    <property type="entry name" value="RVT-Znf"/>
</dbReference>
<dbReference type="GO" id="GO:0004523">
    <property type="term" value="F:RNA-DNA hybrid ribonuclease activity"/>
    <property type="evidence" value="ECO:0007669"/>
    <property type="project" value="InterPro"/>
</dbReference>
<dbReference type="InterPro" id="IPR002156">
    <property type="entry name" value="RNaseH_domain"/>
</dbReference>
<dbReference type="Pfam" id="PF13966">
    <property type="entry name" value="zf-RVT"/>
    <property type="match status" value="1"/>
</dbReference>
<feature type="domain" description="RNase H type-1" evidence="1">
    <location>
        <begin position="439"/>
        <end position="512"/>
    </location>
</feature>